<dbReference type="GO" id="GO:0005096">
    <property type="term" value="F:GTPase activator activity"/>
    <property type="evidence" value="ECO:0007669"/>
    <property type="project" value="InterPro"/>
</dbReference>
<dbReference type="GO" id="GO:0007264">
    <property type="term" value="P:small GTPase-mediated signal transduction"/>
    <property type="evidence" value="ECO:0007669"/>
    <property type="project" value="InterPro"/>
</dbReference>
<dbReference type="InterPro" id="IPR008936">
    <property type="entry name" value="Rho_GTPase_activation_prot"/>
</dbReference>
<feature type="compositionally biased region" description="Polar residues" evidence="1">
    <location>
        <begin position="36"/>
        <end position="45"/>
    </location>
</feature>
<feature type="region of interest" description="Disordered" evidence="1">
    <location>
        <begin position="95"/>
        <end position="125"/>
    </location>
</feature>
<reference evidence="3" key="1">
    <citation type="submission" date="2023-06" db="EMBL/GenBank/DDBJ databases">
        <title>Genome-scale phylogeny and comparative genomics of the fungal order Sordariales.</title>
        <authorList>
            <consortium name="Lawrence Berkeley National Laboratory"/>
            <person name="Hensen N."/>
            <person name="Bonometti L."/>
            <person name="Westerberg I."/>
            <person name="Brannstrom I.O."/>
            <person name="Guillou S."/>
            <person name="Cros-Aarteil S."/>
            <person name="Calhoun S."/>
            <person name="Haridas S."/>
            <person name="Kuo A."/>
            <person name="Mondo S."/>
            <person name="Pangilinan J."/>
            <person name="Riley R."/>
            <person name="Labutti K."/>
            <person name="Andreopoulos B."/>
            <person name="Lipzen A."/>
            <person name="Chen C."/>
            <person name="Yanf M."/>
            <person name="Daum C."/>
            <person name="Ng V."/>
            <person name="Clum A."/>
            <person name="Steindorff A."/>
            <person name="Ohm R."/>
            <person name="Martin F."/>
            <person name="Silar P."/>
            <person name="Natvig D."/>
            <person name="Lalanne C."/>
            <person name="Gautier V."/>
            <person name="Ament-Velasquez S.L."/>
            <person name="Kruys A."/>
            <person name="Hutchinson M.I."/>
            <person name="Powell A.J."/>
            <person name="Barry K."/>
            <person name="Miller A.N."/>
            <person name="Grigoriev I.V."/>
            <person name="Debuchy R."/>
            <person name="Gladieux P."/>
            <person name="Thoren M.H."/>
            <person name="Johannesson H."/>
        </authorList>
    </citation>
    <scope>NUCLEOTIDE SEQUENCE</scope>
    <source>
        <strain evidence="3">SMH2532-1</strain>
    </source>
</reference>
<dbReference type="InterPro" id="IPR039767">
    <property type="entry name" value="RALBP1"/>
</dbReference>
<dbReference type="PANTHER" id="PTHR12783">
    <property type="entry name" value="RALA BINDING PROTEIN 1 RALBP1"/>
    <property type="match status" value="1"/>
</dbReference>
<protein>
    <submittedName>
        <fullName evidence="3">Rho GTPase activation protein</fullName>
    </submittedName>
</protein>
<evidence type="ECO:0000313" key="4">
    <source>
        <dbReference type="Proteomes" id="UP001174936"/>
    </source>
</evidence>
<feature type="region of interest" description="Disordered" evidence="1">
    <location>
        <begin position="1"/>
        <end position="83"/>
    </location>
</feature>
<dbReference type="Pfam" id="PF00620">
    <property type="entry name" value="RhoGAP"/>
    <property type="match status" value="1"/>
</dbReference>
<dbReference type="InterPro" id="IPR000198">
    <property type="entry name" value="RhoGAP_dom"/>
</dbReference>
<dbReference type="SUPFAM" id="SSF48350">
    <property type="entry name" value="GTPase activation domain, GAP"/>
    <property type="match status" value="1"/>
</dbReference>
<feature type="domain" description="Rho-GAP" evidence="2">
    <location>
        <begin position="147"/>
        <end position="367"/>
    </location>
</feature>
<evidence type="ECO:0000256" key="1">
    <source>
        <dbReference type="SAM" id="MobiDB-lite"/>
    </source>
</evidence>
<evidence type="ECO:0000313" key="3">
    <source>
        <dbReference type="EMBL" id="KAK0641389.1"/>
    </source>
</evidence>
<dbReference type="SMART" id="SM00324">
    <property type="entry name" value="RhoGAP"/>
    <property type="match status" value="1"/>
</dbReference>
<dbReference type="CDD" id="cd00159">
    <property type="entry name" value="RhoGAP"/>
    <property type="match status" value="1"/>
</dbReference>
<name>A0AA40CLH7_9PEZI</name>
<dbReference type="AlphaFoldDB" id="A0AA40CLH7"/>
<dbReference type="Gene3D" id="1.10.555.10">
    <property type="entry name" value="Rho GTPase activation protein"/>
    <property type="match status" value="1"/>
</dbReference>
<dbReference type="PANTHER" id="PTHR12783:SF5">
    <property type="entry name" value="RALA-BINDING PROTEIN 1"/>
    <property type="match status" value="1"/>
</dbReference>
<accession>A0AA40CLH7</accession>
<dbReference type="PROSITE" id="PS50238">
    <property type="entry name" value="RHOGAP"/>
    <property type="match status" value="1"/>
</dbReference>
<gene>
    <name evidence="3" type="ORF">B0T16DRAFT_419761</name>
</gene>
<dbReference type="GO" id="GO:0031267">
    <property type="term" value="F:small GTPase binding"/>
    <property type="evidence" value="ECO:0007669"/>
    <property type="project" value="InterPro"/>
</dbReference>
<evidence type="ECO:0000259" key="2">
    <source>
        <dbReference type="PROSITE" id="PS50238"/>
    </source>
</evidence>
<dbReference type="EMBL" id="JAULSV010000006">
    <property type="protein sequence ID" value="KAK0641389.1"/>
    <property type="molecule type" value="Genomic_DNA"/>
</dbReference>
<organism evidence="3 4">
    <name type="scientific">Cercophora newfieldiana</name>
    <dbReference type="NCBI Taxonomy" id="92897"/>
    <lineage>
        <taxon>Eukaryota</taxon>
        <taxon>Fungi</taxon>
        <taxon>Dikarya</taxon>
        <taxon>Ascomycota</taxon>
        <taxon>Pezizomycotina</taxon>
        <taxon>Sordariomycetes</taxon>
        <taxon>Sordariomycetidae</taxon>
        <taxon>Sordariales</taxon>
        <taxon>Lasiosphaeriaceae</taxon>
        <taxon>Cercophora</taxon>
    </lineage>
</organism>
<sequence length="397" mass="43670">MSFPGVEPGVGIKLTDTDAWGDGTSTSSRPSRHHQQPSISTCGRPSTSTTQSSGSMSVGSSEDRQGSRKPSSPPRKSSDIFRRFRGRAVLQEDFIERRSLTPHGLLSPGPQHRDPDSPEERESTGTMLRGLQVNGKPAFGVDLNESIRLAPMKIRISHRGSSTSYRTFPLSVYKCCDFIRRSAADPSLFSSPGDASNVSHLLTIFNTPPYGEDFSFSDPAPVSNHQYTIHDAGRIILLYLQDLPKPLVSSSVAKSWIMLARQEGAIQPTCSRPLETGLDFWAEALNRLPTANRNLTKHLLTLFAETVTRRDSKGRPHISEADARNLASAVSRAMFHTDESGKGKNSTKNVHATLALAFLLKKRGEYVASLGKGEKGEEKEEPGFLPSTREILEWKRQ</sequence>
<comment type="caution">
    <text evidence="3">The sequence shown here is derived from an EMBL/GenBank/DDBJ whole genome shotgun (WGS) entry which is preliminary data.</text>
</comment>
<dbReference type="Proteomes" id="UP001174936">
    <property type="component" value="Unassembled WGS sequence"/>
</dbReference>
<feature type="compositionally biased region" description="Basic and acidic residues" evidence="1">
    <location>
        <begin position="111"/>
        <end position="123"/>
    </location>
</feature>
<keyword evidence="4" id="KW-1185">Reference proteome</keyword>
<proteinExistence type="predicted"/>
<feature type="compositionally biased region" description="Low complexity" evidence="1">
    <location>
        <begin position="46"/>
        <end position="60"/>
    </location>
</feature>